<feature type="region of interest" description="Disordered" evidence="5">
    <location>
        <begin position="1"/>
        <end position="20"/>
    </location>
</feature>
<comment type="subcellular location">
    <subcellularLocation>
        <location evidence="1">Membrane</location>
        <topology evidence="1">Multi-pass membrane protein</topology>
    </subcellularLocation>
</comment>
<evidence type="ECO:0000256" key="3">
    <source>
        <dbReference type="ARBA" id="ARBA00022989"/>
    </source>
</evidence>
<evidence type="ECO:0000259" key="8">
    <source>
        <dbReference type="Pfam" id="PF20877"/>
    </source>
</evidence>
<evidence type="ECO:0000256" key="2">
    <source>
        <dbReference type="ARBA" id="ARBA00022692"/>
    </source>
</evidence>
<feature type="transmembrane region" description="Helical" evidence="6">
    <location>
        <begin position="321"/>
        <end position="339"/>
    </location>
</feature>
<feature type="transmembrane region" description="Helical" evidence="6">
    <location>
        <begin position="407"/>
        <end position="430"/>
    </location>
</feature>
<keyword evidence="4 6" id="KW-0472">Membrane</keyword>
<evidence type="ECO:0000313" key="10">
    <source>
        <dbReference type="Proteomes" id="UP000620104"/>
    </source>
</evidence>
<gene>
    <name evidence="9" type="ORF">NliqN6_0215</name>
</gene>
<feature type="transmembrane region" description="Helical" evidence="6">
    <location>
        <begin position="647"/>
        <end position="666"/>
    </location>
</feature>
<dbReference type="OrthoDB" id="296386at2759"/>
<comment type="caution">
    <text evidence="9">The sequence shown here is derived from an EMBL/GenBank/DDBJ whole genome shotgun (WGS) entry which is preliminary data.</text>
</comment>
<sequence>MDAPRRSTRLNATQQPPLPSATVIHDDVLAPPIAAGTTTSRSATATTATQPAKAPISKPVQELQQSTEPPNTFGTLLVVVYNTDLNAFTKGPYKQGRAEAAGEVKECYTRLINQLRDAGLRVTARPGISKGKEGKEVWLFVRFANEDKLTELVQREKHEDFLHSVSATSLAPISSTPHHVTQGDQIRLLHQLFITSTLQGGLGITPGEGEWKRVTTIIPLQDERANQEWVKTWLTKKWTVGLQGIDARERDRLAEHFGPSVSLYFSFLSFYTRALVPLSILGAFFWLGSKGIYARLAELVGLETWARTGGPRELGYGWSWSYAYAGCVALWAVGFVEAWRVQERKIAVQYGTHKVSRVEHLRPQYLASLSDTSGIPVPDSVNQIATLSPSPRDTEFLKREAKMATSVPVLVACGTALGALLTGIFIFEAFFAHLYDGPGKQLLSLVPTLMFVGVVPNIVAILHKLGKQLTVWENHPTKSSFESSLTIKTFAINAIVAYLGLFLSAYVYVPFGEMIMSYFSGILAHQQNTVAATSAEGAGMGVHTDIAHRTGIKGDRLVNQLFAYTVTNQAINAFTEMGLPYIKQYYEEWRGTHGKSEEDKKQHDRAVEKLNDSATPEERRLMEKVAHELHLPEYSAFGDYAEMVTQFGYVAVWSVVWPLAPVFALINDYVELRSDAIKICNHVQRPVGERVESIGPWLNALSLLSWIAFVTNATLTYLFRPSFENSVTHQSINPNVKTYSFANYGSNFLYNALNDASRVGNKTVPVESTQSVLPAWIADSHVVKTILPMAIPTLFVGLLASHSYLLARSVARWIAEKVIWQGSEEAHGLQRAEEMMKKRYLAARMEELNRSTAEAAATEGQHPDPVRDLGEGVFWKGIQDGNDAVMAALKME</sequence>
<evidence type="ECO:0000313" key="9">
    <source>
        <dbReference type="EMBL" id="GHJ83813.1"/>
    </source>
</evidence>
<proteinExistence type="predicted"/>
<accession>A0A8H3YC44</accession>
<dbReference type="PANTHER" id="PTHR12308:SF73">
    <property type="entry name" value="ANOCTAMIN"/>
    <property type="match status" value="1"/>
</dbReference>
<feature type="transmembrane region" description="Helical" evidence="6">
    <location>
        <begin position="442"/>
        <end position="462"/>
    </location>
</feature>
<name>A0A8H3YC44_9TREE</name>
<dbReference type="InterPro" id="IPR007632">
    <property type="entry name" value="Anoctamin"/>
</dbReference>
<dbReference type="AlphaFoldDB" id="A0A8H3YC44"/>
<dbReference type="Pfam" id="PF20877">
    <property type="entry name" value="Anoctamin_N"/>
    <property type="match status" value="1"/>
</dbReference>
<dbReference type="PANTHER" id="PTHR12308">
    <property type="entry name" value="ANOCTAMIN"/>
    <property type="match status" value="1"/>
</dbReference>
<evidence type="ECO:0000256" key="6">
    <source>
        <dbReference type="SAM" id="Phobius"/>
    </source>
</evidence>
<dbReference type="GO" id="GO:0032541">
    <property type="term" value="C:cortical endoplasmic reticulum"/>
    <property type="evidence" value="ECO:0007669"/>
    <property type="project" value="TreeGrafter"/>
</dbReference>
<feature type="domain" description="Anoctamin transmembrane" evidence="7">
    <location>
        <begin position="255"/>
        <end position="818"/>
    </location>
</feature>
<dbReference type="Proteomes" id="UP000620104">
    <property type="component" value="Unassembled WGS sequence"/>
</dbReference>
<evidence type="ECO:0000256" key="4">
    <source>
        <dbReference type="ARBA" id="ARBA00023136"/>
    </source>
</evidence>
<dbReference type="Pfam" id="PF04547">
    <property type="entry name" value="Anoctamin"/>
    <property type="match status" value="1"/>
</dbReference>
<protein>
    <recommendedName>
        <fullName evidence="11">DUF590-domain-containing protein</fullName>
    </recommendedName>
</protein>
<evidence type="ECO:0000259" key="7">
    <source>
        <dbReference type="Pfam" id="PF04547"/>
    </source>
</evidence>
<dbReference type="InterPro" id="IPR049452">
    <property type="entry name" value="Anoctamin_TM"/>
</dbReference>
<feature type="transmembrane region" description="Helical" evidence="6">
    <location>
        <begin position="697"/>
        <end position="719"/>
    </location>
</feature>
<feature type="region of interest" description="Disordered" evidence="5">
    <location>
        <begin position="35"/>
        <end position="69"/>
    </location>
</feature>
<dbReference type="EMBL" id="BLZA01000005">
    <property type="protein sequence ID" value="GHJ83813.1"/>
    <property type="molecule type" value="Genomic_DNA"/>
</dbReference>
<evidence type="ECO:0008006" key="11">
    <source>
        <dbReference type="Google" id="ProtNLM"/>
    </source>
</evidence>
<keyword evidence="10" id="KW-1185">Reference proteome</keyword>
<feature type="domain" description="Anoctamin alpha-beta plait" evidence="8">
    <location>
        <begin position="78"/>
        <end position="214"/>
    </location>
</feature>
<feature type="transmembrane region" description="Helical" evidence="6">
    <location>
        <begin position="490"/>
        <end position="509"/>
    </location>
</feature>
<reference evidence="9" key="1">
    <citation type="submission" date="2020-07" db="EMBL/GenBank/DDBJ databases">
        <title>Draft Genome Sequence of a Deep-Sea Yeast, Naganishia (Cryptococcus) liquefaciens strain N6.</title>
        <authorList>
            <person name="Han Y.W."/>
            <person name="Kajitani R."/>
            <person name="Morimoto H."/>
            <person name="Parhat M."/>
            <person name="Tsubouchi H."/>
            <person name="Bakenova O."/>
            <person name="Ogata M."/>
            <person name="Argunhan B."/>
            <person name="Aoki R."/>
            <person name="Kajiwara S."/>
            <person name="Itoh T."/>
            <person name="Iwasaki H."/>
        </authorList>
    </citation>
    <scope>NUCLEOTIDE SEQUENCE</scope>
    <source>
        <strain evidence="9">N6</strain>
    </source>
</reference>
<keyword evidence="3 6" id="KW-1133">Transmembrane helix</keyword>
<feature type="transmembrane region" description="Helical" evidence="6">
    <location>
        <begin position="786"/>
        <end position="807"/>
    </location>
</feature>
<organism evidence="9 10">
    <name type="scientific">Naganishia liquefaciens</name>
    <dbReference type="NCBI Taxonomy" id="104408"/>
    <lineage>
        <taxon>Eukaryota</taxon>
        <taxon>Fungi</taxon>
        <taxon>Dikarya</taxon>
        <taxon>Basidiomycota</taxon>
        <taxon>Agaricomycotina</taxon>
        <taxon>Tremellomycetes</taxon>
        <taxon>Filobasidiales</taxon>
        <taxon>Filobasidiaceae</taxon>
        <taxon>Naganishia</taxon>
    </lineage>
</organism>
<evidence type="ECO:0000256" key="1">
    <source>
        <dbReference type="ARBA" id="ARBA00004141"/>
    </source>
</evidence>
<keyword evidence="2 6" id="KW-0812">Transmembrane</keyword>
<feature type="region of interest" description="Disordered" evidence="5">
    <location>
        <begin position="594"/>
        <end position="613"/>
    </location>
</feature>
<feature type="transmembrane region" description="Helical" evidence="6">
    <location>
        <begin position="261"/>
        <end position="287"/>
    </location>
</feature>
<feature type="compositionally biased region" description="Low complexity" evidence="5">
    <location>
        <begin position="35"/>
        <end position="54"/>
    </location>
</feature>
<dbReference type="GO" id="GO:0016020">
    <property type="term" value="C:membrane"/>
    <property type="evidence" value="ECO:0007669"/>
    <property type="project" value="UniProtKB-SubCell"/>
</dbReference>
<dbReference type="InterPro" id="IPR049456">
    <property type="entry name" value="Anoctamin_N_fung"/>
</dbReference>
<evidence type="ECO:0000256" key="5">
    <source>
        <dbReference type="SAM" id="MobiDB-lite"/>
    </source>
</evidence>
<dbReference type="GO" id="GO:0005254">
    <property type="term" value="F:chloride channel activity"/>
    <property type="evidence" value="ECO:0007669"/>
    <property type="project" value="TreeGrafter"/>
</dbReference>